<dbReference type="PANTHER" id="PTHR43649:SF12">
    <property type="entry name" value="DIACETYLCHITOBIOSE BINDING PROTEIN DASA"/>
    <property type="match status" value="1"/>
</dbReference>
<evidence type="ECO:0000256" key="2">
    <source>
        <dbReference type="ARBA" id="ARBA00022448"/>
    </source>
</evidence>
<dbReference type="SUPFAM" id="SSF53850">
    <property type="entry name" value="Periplasmic binding protein-like II"/>
    <property type="match status" value="1"/>
</dbReference>
<feature type="non-terminal residue" evidence="4">
    <location>
        <position position="1"/>
    </location>
</feature>
<dbReference type="Pfam" id="PF01547">
    <property type="entry name" value="SBP_bac_1"/>
    <property type="match status" value="1"/>
</dbReference>
<comment type="similarity">
    <text evidence="1">Belongs to the bacterial solute-binding protein 1 family.</text>
</comment>
<dbReference type="GO" id="GO:0055085">
    <property type="term" value="P:transmembrane transport"/>
    <property type="evidence" value="ECO:0007669"/>
    <property type="project" value="InterPro"/>
</dbReference>
<protein>
    <recommendedName>
        <fullName evidence="5">Extracellular solute-binding protein</fullName>
    </recommendedName>
</protein>
<dbReference type="InterPro" id="IPR050490">
    <property type="entry name" value="Bact_solute-bd_prot1"/>
</dbReference>
<dbReference type="EMBL" id="BARU01013319">
    <property type="protein sequence ID" value="GAH35462.1"/>
    <property type="molecule type" value="Genomic_DNA"/>
</dbReference>
<dbReference type="InterPro" id="IPR006061">
    <property type="entry name" value="SBP_1_CS"/>
</dbReference>
<accession>X1ESE4</accession>
<keyword evidence="2" id="KW-0813">Transport</keyword>
<feature type="non-terminal residue" evidence="4">
    <location>
        <position position="206"/>
    </location>
</feature>
<dbReference type="InterPro" id="IPR006059">
    <property type="entry name" value="SBP"/>
</dbReference>
<evidence type="ECO:0000256" key="3">
    <source>
        <dbReference type="ARBA" id="ARBA00022729"/>
    </source>
</evidence>
<gene>
    <name evidence="4" type="ORF">S03H2_24123</name>
</gene>
<dbReference type="PROSITE" id="PS01037">
    <property type="entry name" value="SBP_BACTERIAL_1"/>
    <property type="match status" value="1"/>
</dbReference>
<keyword evidence="3" id="KW-0732">Signal</keyword>
<evidence type="ECO:0000313" key="4">
    <source>
        <dbReference type="EMBL" id="GAH35462.1"/>
    </source>
</evidence>
<dbReference type="AlphaFoldDB" id="X1ESE4"/>
<comment type="caution">
    <text evidence="4">The sequence shown here is derived from an EMBL/GenBank/DDBJ whole genome shotgun (WGS) entry which is preliminary data.</text>
</comment>
<dbReference type="Gene3D" id="3.40.190.10">
    <property type="entry name" value="Periplasmic binding protein-like II"/>
    <property type="match status" value="1"/>
</dbReference>
<name>X1ESE4_9ZZZZ</name>
<evidence type="ECO:0000256" key="1">
    <source>
        <dbReference type="ARBA" id="ARBA00008520"/>
    </source>
</evidence>
<proteinExistence type="inferred from homology"/>
<evidence type="ECO:0008006" key="5">
    <source>
        <dbReference type="Google" id="ProtNLM"/>
    </source>
</evidence>
<dbReference type="PANTHER" id="PTHR43649">
    <property type="entry name" value="ARABINOSE-BINDING PROTEIN-RELATED"/>
    <property type="match status" value="1"/>
</dbReference>
<organism evidence="4">
    <name type="scientific">marine sediment metagenome</name>
    <dbReference type="NCBI Taxonomy" id="412755"/>
    <lineage>
        <taxon>unclassified sequences</taxon>
        <taxon>metagenomes</taxon>
        <taxon>ecological metagenomes</taxon>
    </lineage>
</organism>
<sequence length="206" mass="23510">LLLVCWVSAAPAKKTTVTFWGWISPEWVSTYRDFEIQYPSIKIKESMLSRQWAATSEKFLTAIAAGNAPDACLQNAHQFPQFASQGVFRDIGELAKRDGIKDEDWLPYQLRSTYFAEKQFALPLTTDVRAFYYNKRLFREVGLDPESPPETWDELEQFGPKLTEQDEKGRFSQFGFAPCAASFNPGAGDGIIWIWIWENGGKFLDS</sequence>
<reference evidence="4" key="1">
    <citation type="journal article" date="2014" name="Front. Microbiol.">
        <title>High frequency of phylogenetically diverse reductive dehalogenase-homologous genes in deep subseafloor sedimentary metagenomes.</title>
        <authorList>
            <person name="Kawai M."/>
            <person name="Futagami T."/>
            <person name="Toyoda A."/>
            <person name="Takaki Y."/>
            <person name="Nishi S."/>
            <person name="Hori S."/>
            <person name="Arai W."/>
            <person name="Tsubouchi T."/>
            <person name="Morono Y."/>
            <person name="Uchiyama I."/>
            <person name="Ito T."/>
            <person name="Fujiyama A."/>
            <person name="Inagaki F."/>
            <person name="Takami H."/>
        </authorList>
    </citation>
    <scope>NUCLEOTIDE SEQUENCE</scope>
    <source>
        <strain evidence="4">Expedition CK06-06</strain>
    </source>
</reference>